<dbReference type="OrthoDB" id="6200718at2"/>
<protein>
    <recommendedName>
        <fullName evidence="2">DUF4240 domain-containing protein</fullName>
    </recommendedName>
</protein>
<accession>A0A243WL05</accession>
<sequence>MGMDKKEFWRLIDSTHKDSAGDQDLQEAMLISRLEKYTPEEIIEFECIMREYLIEADDFTMMAAQKIIEGWVTDDPYLYFRCWLIGQGESTFTEALRNPDVLADLVEDDVEYLDFEPLLYVATQTYEQRTGQQEDDDDNNSFPRNAASERGLSYDFGSITKGEDWTEEQLPTLLPRLWAKFNT</sequence>
<dbReference type="Proteomes" id="UP000194873">
    <property type="component" value="Unassembled WGS sequence"/>
</dbReference>
<dbReference type="InterPro" id="IPR025334">
    <property type="entry name" value="DUF4240"/>
</dbReference>
<comment type="caution">
    <text evidence="3">The sequence shown here is derived from an EMBL/GenBank/DDBJ whole genome shotgun (WGS) entry which is preliminary data.</text>
</comment>
<evidence type="ECO:0000259" key="2">
    <source>
        <dbReference type="Pfam" id="PF14024"/>
    </source>
</evidence>
<evidence type="ECO:0000256" key="1">
    <source>
        <dbReference type="SAM" id="MobiDB-lite"/>
    </source>
</evidence>
<dbReference type="EMBL" id="MTSE01000001">
    <property type="protein sequence ID" value="OUJ75841.1"/>
    <property type="molecule type" value="Genomic_DNA"/>
</dbReference>
<name>A0A243WL05_9BACT</name>
<keyword evidence="4" id="KW-1185">Reference proteome</keyword>
<evidence type="ECO:0000313" key="4">
    <source>
        <dbReference type="Proteomes" id="UP000194873"/>
    </source>
</evidence>
<dbReference type="AlphaFoldDB" id="A0A243WL05"/>
<dbReference type="Pfam" id="PF14024">
    <property type="entry name" value="DUF4240"/>
    <property type="match status" value="1"/>
</dbReference>
<gene>
    <name evidence="3" type="ORF">BXP70_00645</name>
</gene>
<feature type="region of interest" description="Disordered" evidence="1">
    <location>
        <begin position="128"/>
        <end position="148"/>
    </location>
</feature>
<feature type="domain" description="DUF4240" evidence="2">
    <location>
        <begin position="3"/>
        <end position="128"/>
    </location>
</feature>
<evidence type="ECO:0000313" key="3">
    <source>
        <dbReference type="EMBL" id="OUJ75841.1"/>
    </source>
</evidence>
<organism evidence="3 4">
    <name type="scientific">Hymenobacter crusticola</name>
    <dbReference type="NCBI Taxonomy" id="1770526"/>
    <lineage>
        <taxon>Bacteria</taxon>
        <taxon>Pseudomonadati</taxon>
        <taxon>Bacteroidota</taxon>
        <taxon>Cytophagia</taxon>
        <taxon>Cytophagales</taxon>
        <taxon>Hymenobacteraceae</taxon>
        <taxon>Hymenobacter</taxon>
    </lineage>
</organism>
<reference evidence="3 4" key="1">
    <citation type="submission" date="2017-01" db="EMBL/GenBank/DDBJ databases">
        <title>A new Hymenobacter.</title>
        <authorList>
            <person name="Liang Y."/>
            <person name="Feng F."/>
        </authorList>
    </citation>
    <scope>NUCLEOTIDE SEQUENCE [LARGE SCALE GENOMIC DNA]</scope>
    <source>
        <strain evidence="3">MIMBbqt21</strain>
    </source>
</reference>
<proteinExistence type="predicted"/>